<dbReference type="FunFam" id="1.10.3720.10:FF:000033">
    <property type="entry name" value="Polar amino acid ABC transporter permease"/>
    <property type="match status" value="1"/>
</dbReference>
<evidence type="ECO:0000313" key="11">
    <source>
        <dbReference type="EMBL" id="SEM64709.1"/>
    </source>
</evidence>
<protein>
    <submittedName>
        <fullName evidence="11">Amino acid ABC transporter membrane protein, PAAT family</fullName>
    </submittedName>
</protein>
<evidence type="ECO:0000256" key="1">
    <source>
        <dbReference type="ARBA" id="ARBA00004651"/>
    </source>
</evidence>
<keyword evidence="3 9" id="KW-0813">Transport</keyword>
<dbReference type="InterPro" id="IPR043429">
    <property type="entry name" value="ArtM/GltK/GlnP/TcyL/YhdX-like"/>
</dbReference>
<dbReference type="NCBIfam" id="TIGR01726">
    <property type="entry name" value="HEQRo_perm_3TM"/>
    <property type="match status" value="1"/>
</dbReference>
<dbReference type="PANTHER" id="PTHR30614">
    <property type="entry name" value="MEMBRANE COMPONENT OF AMINO ACID ABC TRANSPORTER"/>
    <property type="match status" value="1"/>
</dbReference>
<comment type="subcellular location">
    <subcellularLocation>
        <location evidence="1 9">Cell membrane</location>
        <topology evidence="1 9">Multi-pass membrane protein</topology>
    </subcellularLocation>
</comment>
<evidence type="ECO:0000256" key="7">
    <source>
        <dbReference type="ARBA" id="ARBA00022989"/>
    </source>
</evidence>
<keyword evidence="12" id="KW-1185">Reference proteome</keyword>
<dbReference type="GO" id="GO:0022857">
    <property type="term" value="F:transmembrane transporter activity"/>
    <property type="evidence" value="ECO:0007669"/>
    <property type="project" value="InterPro"/>
</dbReference>
<keyword evidence="7 9" id="KW-1133">Transmembrane helix</keyword>
<proteinExistence type="inferred from homology"/>
<evidence type="ECO:0000256" key="9">
    <source>
        <dbReference type="RuleBase" id="RU363032"/>
    </source>
</evidence>
<dbReference type="InterPro" id="IPR035906">
    <property type="entry name" value="MetI-like_sf"/>
</dbReference>
<evidence type="ECO:0000256" key="6">
    <source>
        <dbReference type="ARBA" id="ARBA00022970"/>
    </source>
</evidence>
<dbReference type="CDD" id="cd06261">
    <property type="entry name" value="TM_PBP2"/>
    <property type="match status" value="1"/>
</dbReference>
<reference evidence="11 12" key="1">
    <citation type="submission" date="2016-10" db="EMBL/GenBank/DDBJ databases">
        <authorList>
            <person name="de Groot N.N."/>
        </authorList>
    </citation>
    <scope>NUCLEOTIDE SEQUENCE [LARGE SCALE GENOMIC DNA]</scope>
    <source>
        <strain evidence="11 12">CGMCC 1.5070</strain>
    </source>
</reference>
<dbReference type="Gene3D" id="1.10.3720.10">
    <property type="entry name" value="MetI-like"/>
    <property type="match status" value="1"/>
</dbReference>
<keyword evidence="6" id="KW-0029">Amino-acid transport</keyword>
<comment type="similarity">
    <text evidence="2">Belongs to the binding-protein-dependent transport system permease family. HisMQ subfamily.</text>
</comment>
<evidence type="ECO:0000256" key="3">
    <source>
        <dbReference type="ARBA" id="ARBA00022448"/>
    </source>
</evidence>
<dbReference type="OrthoDB" id="9787841at2"/>
<dbReference type="STRING" id="474960.SAMN05216180_1060"/>
<dbReference type="AlphaFoldDB" id="A0A1H8A4I8"/>
<feature type="transmembrane region" description="Helical" evidence="9">
    <location>
        <begin position="30"/>
        <end position="51"/>
    </location>
</feature>
<dbReference type="SUPFAM" id="SSF161098">
    <property type="entry name" value="MetI-like"/>
    <property type="match status" value="1"/>
</dbReference>
<dbReference type="InterPro" id="IPR010065">
    <property type="entry name" value="AA_ABC_transptr_permease_3TM"/>
</dbReference>
<feature type="transmembrane region" description="Helical" evidence="9">
    <location>
        <begin position="71"/>
        <end position="92"/>
    </location>
</feature>
<dbReference type="PANTHER" id="PTHR30614:SF20">
    <property type="entry name" value="GLUTAMINE TRANSPORT SYSTEM PERMEASE PROTEIN GLNP"/>
    <property type="match status" value="1"/>
</dbReference>
<feature type="domain" description="ABC transmembrane type-1" evidence="10">
    <location>
        <begin position="28"/>
        <end position="220"/>
    </location>
</feature>
<keyword evidence="5 9" id="KW-0812">Transmembrane</keyword>
<dbReference type="GO" id="GO:0006865">
    <property type="term" value="P:amino acid transport"/>
    <property type="evidence" value="ECO:0007669"/>
    <property type="project" value="UniProtKB-KW"/>
</dbReference>
<dbReference type="GO" id="GO:0043190">
    <property type="term" value="C:ATP-binding cassette (ABC) transporter complex"/>
    <property type="evidence" value="ECO:0007669"/>
    <property type="project" value="InterPro"/>
</dbReference>
<keyword evidence="8 9" id="KW-0472">Membrane</keyword>
<evidence type="ECO:0000259" key="10">
    <source>
        <dbReference type="PROSITE" id="PS50928"/>
    </source>
</evidence>
<dbReference type="EMBL" id="FOCG01000001">
    <property type="protein sequence ID" value="SEM64709.1"/>
    <property type="molecule type" value="Genomic_DNA"/>
</dbReference>
<organism evidence="11 12">
    <name type="scientific">Hydrogenoanaerobacterium saccharovorans</name>
    <dbReference type="NCBI Taxonomy" id="474960"/>
    <lineage>
        <taxon>Bacteria</taxon>
        <taxon>Bacillati</taxon>
        <taxon>Bacillota</taxon>
        <taxon>Clostridia</taxon>
        <taxon>Eubacteriales</taxon>
        <taxon>Oscillospiraceae</taxon>
        <taxon>Hydrogenoanaerobacterium</taxon>
    </lineage>
</organism>
<evidence type="ECO:0000313" key="12">
    <source>
        <dbReference type="Proteomes" id="UP000199158"/>
    </source>
</evidence>
<evidence type="ECO:0000256" key="4">
    <source>
        <dbReference type="ARBA" id="ARBA00022475"/>
    </source>
</evidence>
<gene>
    <name evidence="11" type="ORF">SAMN05216180_1060</name>
</gene>
<dbReference type="PROSITE" id="PS50928">
    <property type="entry name" value="ABC_TM1"/>
    <property type="match status" value="1"/>
</dbReference>
<evidence type="ECO:0000256" key="8">
    <source>
        <dbReference type="ARBA" id="ARBA00023136"/>
    </source>
</evidence>
<accession>A0A1H8A4I8</accession>
<keyword evidence="4" id="KW-1003">Cell membrane</keyword>
<name>A0A1H8A4I8_9FIRM</name>
<dbReference type="RefSeq" id="WP_092752353.1">
    <property type="nucleotide sequence ID" value="NZ_FOCG01000001.1"/>
</dbReference>
<dbReference type="Proteomes" id="UP000199158">
    <property type="component" value="Unassembled WGS sequence"/>
</dbReference>
<feature type="transmembrane region" description="Helical" evidence="9">
    <location>
        <begin position="198"/>
        <end position="216"/>
    </location>
</feature>
<evidence type="ECO:0000256" key="5">
    <source>
        <dbReference type="ARBA" id="ARBA00022692"/>
    </source>
</evidence>
<dbReference type="Pfam" id="PF00528">
    <property type="entry name" value="BPD_transp_1"/>
    <property type="match status" value="1"/>
</dbReference>
<evidence type="ECO:0000256" key="2">
    <source>
        <dbReference type="ARBA" id="ARBA00010072"/>
    </source>
</evidence>
<dbReference type="InterPro" id="IPR000515">
    <property type="entry name" value="MetI-like"/>
</dbReference>
<sequence length="233" mass="25914">MEFIQKIGNDFYKNIIADQRYLFFWNGLKATIAMALIATFIGVSIGILIALIKNSAKANKRLRWAEIICNLYVNLIRGTPVVLQLMIIYYIVFRSSNISSIVVGGLAFGINSGAYVSEIVRGGIESIDKGQMEAGRSLGLNRTQTMRLIILPQAIKNILPSLGNEFVMLIKETSVAGYIGIRDVTKASDIVASRTYNYFFPLMFAACIYLVLTLGLSKLISILERRLAQSDNR</sequence>